<reference evidence="1 2" key="1">
    <citation type="submission" date="2019-08" db="EMBL/GenBank/DDBJ databases">
        <title>Whole genome of Aphis craccivora.</title>
        <authorList>
            <person name="Voronova N.V."/>
            <person name="Shulinski R.S."/>
            <person name="Bandarenka Y.V."/>
            <person name="Zhorov D.G."/>
            <person name="Warner D."/>
        </authorList>
    </citation>
    <scope>NUCLEOTIDE SEQUENCE [LARGE SCALE GENOMIC DNA]</scope>
    <source>
        <strain evidence="1">180601</strain>
        <tissue evidence="1">Whole Body</tissue>
    </source>
</reference>
<keyword evidence="2" id="KW-1185">Reference proteome</keyword>
<evidence type="ECO:0000313" key="2">
    <source>
        <dbReference type="Proteomes" id="UP000478052"/>
    </source>
</evidence>
<comment type="caution">
    <text evidence="1">The sequence shown here is derived from an EMBL/GenBank/DDBJ whole genome shotgun (WGS) entry which is preliminary data.</text>
</comment>
<name>A0A6G0WYV7_APHCR</name>
<sequence length="129" mass="14763">ALADNLGLNINISKCRSTSFFRIQSSIELNNYNRLKALSCAINRSILEHAVVVWDPNTTISINQIESIQLNFLSFAAWVLYQLLKLSSLVDRLAKLSITSNFHHQIFLQSIHMLRMMSIANKDTTTFEY</sequence>
<evidence type="ECO:0000313" key="1">
    <source>
        <dbReference type="EMBL" id="KAF0732695.1"/>
    </source>
</evidence>
<feature type="non-terminal residue" evidence="1">
    <location>
        <position position="1"/>
    </location>
</feature>
<dbReference type="Proteomes" id="UP000478052">
    <property type="component" value="Unassembled WGS sequence"/>
</dbReference>
<dbReference type="AlphaFoldDB" id="A0A6G0WYV7"/>
<protein>
    <submittedName>
        <fullName evidence="1">Uncharacterized protein</fullName>
    </submittedName>
</protein>
<accession>A0A6G0WYV7</accession>
<gene>
    <name evidence="1" type="ORF">FWK35_00034582</name>
</gene>
<dbReference type="EMBL" id="VUJU01008300">
    <property type="protein sequence ID" value="KAF0732695.1"/>
    <property type="molecule type" value="Genomic_DNA"/>
</dbReference>
<feature type="non-terminal residue" evidence="1">
    <location>
        <position position="129"/>
    </location>
</feature>
<proteinExistence type="predicted"/>
<organism evidence="1 2">
    <name type="scientific">Aphis craccivora</name>
    <name type="common">Cowpea aphid</name>
    <dbReference type="NCBI Taxonomy" id="307492"/>
    <lineage>
        <taxon>Eukaryota</taxon>
        <taxon>Metazoa</taxon>
        <taxon>Ecdysozoa</taxon>
        <taxon>Arthropoda</taxon>
        <taxon>Hexapoda</taxon>
        <taxon>Insecta</taxon>
        <taxon>Pterygota</taxon>
        <taxon>Neoptera</taxon>
        <taxon>Paraneoptera</taxon>
        <taxon>Hemiptera</taxon>
        <taxon>Sternorrhyncha</taxon>
        <taxon>Aphidomorpha</taxon>
        <taxon>Aphidoidea</taxon>
        <taxon>Aphididae</taxon>
        <taxon>Aphidini</taxon>
        <taxon>Aphis</taxon>
        <taxon>Aphis</taxon>
    </lineage>
</organism>